<comment type="similarity">
    <text evidence="2">Belongs to the G-protein coupled receptor 2 family. Adhesion G-protein coupled receptor (ADGR) subfamily.</text>
</comment>
<dbReference type="InterPro" id="IPR007110">
    <property type="entry name" value="Ig-like_dom"/>
</dbReference>
<keyword evidence="3" id="KW-1003">Cell membrane</keyword>
<dbReference type="InterPro" id="IPR036179">
    <property type="entry name" value="Ig-like_dom_sf"/>
</dbReference>
<dbReference type="InterPro" id="IPR000152">
    <property type="entry name" value="EGF-type_Asp/Asn_hydroxyl_site"/>
</dbReference>
<dbReference type="GO" id="GO:0004930">
    <property type="term" value="F:G protein-coupled receptor activity"/>
    <property type="evidence" value="ECO:0007669"/>
    <property type="project" value="InterPro"/>
</dbReference>
<keyword evidence="4 12" id="KW-0245">EGF-like domain</keyword>
<dbReference type="SUPFAM" id="SSF57184">
    <property type="entry name" value="Growth factor receptor domain"/>
    <property type="match status" value="2"/>
</dbReference>
<dbReference type="InterPro" id="IPR049883">
    <property type="entry name" value="NOTCH1_EGF-like"/>
</dbReference>
<dbReference type="InterPro" id="IPR018097">
    <property type="entry name" value="EGF_Ca-bd_CS"/>
</dbReference>
<evidence type="ECO:0008006" key="21">
    <source>
        <dbReference type="Google" id="ProtNLM"/>
    </source>
</evidence>
<dbReference type="PANTHER" id="PTHR45813:SF4">
    <property type="entry name" value="ADHESION G PROTEIN-COUPLED RECEPTOR F5"/>
    <property type="match status" value="1"/>
</dbReference>
<evidence type="ECO:0000256" key="14">
    <source>
        <dbReference type="SAM" id="Phobius"/>
    </source>
</evidence>
<evidence type="ECO:0000313" key="20">
    <source>
        <dbReference type="Proteomes" id="UP000316079"/>
    </source>
</evidence>
<dbReference type="SUPFAM" id="SSF48726">
    <property type="entry name" value="Immunoglobulin"/>
    <property type="match status" value="1"/>
</dbReference>
<keyword evidence="20" id="KW-1185">Reference proteome</keyword>
<evidence type="ECO:0000256" key="6">
    <source>
        <dbReference type="ARBA" id="ARBA00022729"/>
    </source>
</evidence>
<dbReference type="CDD" id="cd00054">
    <property type="entry name" value="EGF_CA"/>
    <property type="match status" value="7"/>
</dbReference>
<keyword evidence="6" id="KW-0732">Signal</keyword>
<keyword evidence="9 14" id="KW-0472">Membrane</keyword>
<evidence type="ECO:0000256" key="11">
    <source>
        <dbReference type="ARBA" id="ARBA00023180"/>
    </source>
</evidence>
<gene>
    <name evidence="19" type="ORF">DNTS_021851</name>
</gene>
<evidence type="ECO:0000256" key="2">
    <source>
        <dbReference type="ARBA" id="ARBA00007343"/>
    </source>
</evidence>
<dbReference type="Pfam" id="PF00002">
    <property type="entry name" value="7tm_2"/>
    <property type="match status" value="1"/>
</dbReference>
<name>A0A553PWC9_9TELE</name>
<dbReference type="Pfam" id="PF25387">
    <property type="entry name" value="ADGRF3_N"/>
    <property type="match status" value="2"/>
</dbReference>
<feature type="domain" description="EGF-like" evidence="15">
    <location>
        <begin position="101"/>
        <end position="139"/>
    </location>
</feature>
<sequence>FTDIDECLAIPSVCGPNSTCTNTQGDYSCSCQSGFTVTNSSLKISISNPCTDFNECLAIPPVCGPNSICNNTQGSYNCSCSDGFTATNASLPISISNPCTDINECEHTLAACGPNATCTNTYGSFYCTCLDGMGVEHPDLPISVSNPCIVPKSVYDGELQIDLFNNASVNYLLNALHYIVLPYTLGSINLLEVSQTTVCALNSTRYDCKCESGYVWPTTICNANPMCDIPVGGTCGCIQALPSEGSLCQKDINECLAIPSVCGPNSTCTNTQGDYSCSCQSGFTVTNSSLKISISNPCTDINECLAIPSVCGPNSTCTNTQGDYSCSCSDGFTVTNSSLKISISNPCTDFNECLAIPPVCGPNSICNNTQGSYNCSCKSGFTATNASLPISISNPCTDINECEHTLAACGPNATCTNTYGSFYCTCLDGMGVEHPNLPISVSNPCIVPKSVYDGELQIDLFNNASVNYLLNALHYIVLPYTLGSINLLEVSKTTVCALNSTRYDCKCESGYVWPTTICNANPMCDIPVGGTCGCIQALPSEGPLCQKATTPTPTPATTPGSIPATTPAPIPATTPTPATPSPSAPSTRPSTSTTPKITEMTMTMSLNMAYETSFAINSRYAASLTGYVANSLAITGFRPGSVLVDYKFSSTSTNLDYTAANTALVGDLKAQGIDVSLDSFAQSDPYNFIKDKVYPFQKMDLSCSASGDIKWTVNGKNAALDTSKYALSNNSSTLTVKNLTELDSGRYSCISQKGTIPYIQWQEITVEQRPTITVGTSSLNFLCNLNNTFQLKCSVDAGYDVEWVLDGQVQTAVSGYDGSITLSYTLYSADEVSKIFTCRLKLVILKDYAYSWSTVTATTKAKHEFDLGGGYAYDIKTKSCPSGTKGTEKYECKSSKWEKIEDNCVLTVISNLLNQVQTLQVGNLSGFLVSLTNATIENTAVITSSTPNLKAVVEILHLVAEISQSTLIDQPVMNNFLKNVDVIVSNNSTLIWSQLNKRNTNASSITPSNSSTSVTTSVKLLDATEKMSGVLTDYFTVNQTTIQLNRIKVNDSLSLASAFPNSTTEINIPWVPEETDITVIIFTTLNNVLPTPDDYNNGSVKSNLNINGDVIIVKVNKTLSNISFTFDTINQSLGNAQCVFWNFNLGGWDTTGCEVKKTNESGIVSCECNHTTPFSILMSPFAIESIVLAYITYIGVSISMASLVLCIIFEAIVWKEVTKNSALTVRHASIINIAVSLLIANICFFIGAAIADKQSPIPVGPCSPVVFFMHFFYLALFFWMLILALLLFYKVLIVFDYLSQVAMLVIAYIVGYVSPLLIASITVASTAGPQNYISKKNSCWLNWDESKALLAFVIPALTIVAINLIVLIVVLCKMLISQYTSTSKSRSGEKSAIFVIIRCLAFLTPIFGITWGFGIGTMVSREFGIHLVFTLLNSLQGLFVLIFGTLVDKEVRKALKKPLQKIFSSRTRSTTAGPSSSSGLTDILRRKKKKVYNVQGNTSSHATSEGTSGSYNPTS</sequence>
<comment type="caution">
    <text evidence="19">The sequence shown here is derived from an EMBL/GenBank/DDBJ whole genome shotgun (WGS) entry which is preliminary data.</text>
</comment>
<dbReference type="PRINTS" id="PR01695">
    <property type="entry name" value="IGHEPTARCPTR"/>
</dbReference>
<accession>A0A553PWC9</accession>
<dbReference type="PROSITE" id="PS50261">
    <property type="entry name" value="G_PROTEIN_RECEP_F2_4"/>
    <property type="match status" value="1"/>
</dbReference>
<dbReference type="PROSITE" id="PS00010">
    <property type="entry name" value="ASX_HYDROXYL"/>
    <property type="match status" value="7"/>
</dbReference>
<evidence type="ECO:0000256" key="7">
    <source>
        <dbReference type="ARBA" id="ARBA00022737"/>
    </source>
</evidence>
<feature type="compositionally biased region" description="Low complexity" evidence="13">
    <location>
        <begin position="548"/>
        <end position="565"/>
    </location>
</feature>
<dbReference type="SMART" id="SM00181">
    <property type="entry name" value="EGF"/>
    <property type="match status" value="7"/>
</dbReference>
<evidence type="ECO:0000256" key="10">
    <source>
        <dbReference type="ARBA" id="ARBA00023157"/>
    </source>
</evidence>
<dbReference type="InterPro" id="IPR013783">
    <property type="entry name" value="Ig-like_fold"/>
</dbReference>
<reference evidence="19 20" key="1">
    <citation type="journal article" date="2019" name="Sci. Data">
        <title>Hybrid genome assembly and annotation of Danionella translucida.</title>
        <authorList>
            <person name="Kadobianskyi M."/>
            <person name="Schulze L."/>
            <person name="Schuelke M."/>
            <person name="Judkewitz B."/>
        </authorList>
    </citation>
    <scope>NUCLEOTIDE SEQUENCE [LARGE SCALE GENOMIC DNA]</scope>
    <source>
        <strain evidence="19 20">Bolton</strain>
    </source>
</reference>
<feature type="transmembrane region" description="Helical" evidence="14">
    <location>
        <begin position="1392"/>
        <end position="1413"/>
    </location>
</feature>
<dbReference type="FunFam" id="2.10.25.10:FF:000002">
    <property type="entry name" value="Latent-transforming growth factor beta-binding protein 3"/>
    <property type="match status" value="1"/>
</dbReference>
<evidence type="ECO:0000256" key="1">
    <source>
        <dbReference type="ARBA" id="ARBA00004651"/>
    </source>
</evidence>
<keyword evidence="5 14" id="KW-0812">Transmembrane</keyword>
<dbReference type="EMBL" id="SRMA01026582">
    <property type="protein sequence ID" value="TRY81993.1"/>
    <property type="molecule type" value="Genomic_DNA"/>
</dbReference>
<dbReference type="Proteomes" id="UP000316079">
    <property type="component" value="Unassembled WGS sequence"/>
</dbReference>
<dbReference type="Gene3D" id="2.60.40.10">
    <property type="entry name" value="Immunoglobulins"/>
    <property type="match status" value="1"/>
</dbReference>
<dbReference type="InterPro" id="IPR000203">
    <property type="entry name" value="GPS"/>
</dbReference>
<dbReference type="Gene3D" id="2.10.25.10">
    <property type="entry name" value="Laminin"/>
    <property type="match status" value="7"/>
</dbReference>
<proteinExistence type="inferred from homology"/>
<keyword evidence="10" id="KW-1015">Disulfide bond</keyword>
<dbReference type="InterPro" id="IPR008078">
    <property type="entry name" value="GPCR_2_Ig-hepta-like_rcpt"/>
</dbReference>
<dbReference type="InterPro" id="IPR051587">
    <property type="entry name" value="Adhesion_GPCR"/>
</dbReference>
<dbReference type="SUPFAM" id="SSF57196">
    <property type="entry name" value="EGF/Laminin"/>
    <property type="match status" value="1"/>
</dbReference>
<evidence type="ECO:0000256" key="8">
    <source>
        <dbReference type="ARBA" id="ARBA00022989"/>
    </source>
</evidence>
<evidence type="ECO:0000313" key="19">
    <source>
        <dbReference type="EMBL" id="TRY81993.1"/>
    </source>
</evidence>
<dbReference type="PROSITE" id="PS50835">
    <property type="entry name" value="IG_LIKE"/>
    <property type="match status" value="1"/>
</dbReference>
<keyword evidence="8 14" id="KW-1133">Transmembrane helix</keyword>
<feature type="domain" description="EGF-like" evidence="15">
    <location>
        <begin position="349"/>
        <end position="387"/>
    </location>
</feature>
<feature type="domain" description="EGF-like" evidence="15">
    <location>
        <begin position="300"/>
        <end position="338"/>
    </location>
</feature>
<dbReference type="GO" id="GO:0005509">
    <property type="term" value="F:calcium ion binding"/>
    <property type="evidence" value="ECO:0007669"/>
    <property type="project" value="InterPro"/>
</dbReference>
<feature type="compositionally biased region" description="Low complexity" evidence="13">
    <location>
        <begin position="584"/>
        <end position="595"/>
    </location>
</feature>
<feature type="domain" description="EGF-like" evidence="15">
    <location>
        <begin position="52"/>
        <end position="90"/>
    </location>
</feature>
<dbReference type="FunFam" id="2.10.25.10:FF:000038">
    <property type="entry name" value="Fibrillin 2"/>
    <property type="match status" value="5"/>
</dbReference>
<feature type="transmembrane region" description="Helical" evidence="14">
    <location>
        <begin position="1187"/>
        <end position="1209"/>
    </location>
</feature>
<dbReference type="GO" id="GO:0007189">
    <property type="term" value="P:adenylate cyclase-activating G protein-coupled receptor signaling pathway"/>
    <property type="evidence" value="ECO:0007669"/>
    <property type="project" value="TreeGrafter"/>
</dbReference>
<feature type="region of interest" description="Disordered" evidence="13">
    <location>
        <begin position="1492"/>
        <end position="1515"/>
    </location>
</feature>
<evidence type="ECO:0000256" key="12">
    <source>
        <dbReference type="PROSITE-ProRule" id="PRU00076"/>
    </source>
</evidence>
<comment type="caution">
    <text evidence="12">Lacks conserved residue(s) required for the propagation of feature annotation.</text>
</comment>
<protein>
    <recommendedName>
        <fullName evidence="21">Adhesion G protein-coupled receptor F5-like</fullName>
    </recommendedName>
</protein>
<feature type="region of interest" description="Disordered" evidence="13">
    <location>
        <begin position="546"/>
        <end position="596"/>
    </location>
</feature>
<evidence type="ECO:0000256" key="9">
    <source>
        <dbReference type="ARBA" id="ARBA00023136"/>
    </source>
</evidence>
<dbReference type="PRINTS" id="PR00249">
    <property type="entry name" value="GPCRSECRETIN"/>
</dbReference>
<dbReference type="Gene3D" id="2.60.220.50">
    <property type="match status" value="1"/>
</dbReference>
<dbReference type="PROSITE" id="PS50221">
    <property type="entry name" value="GAIN_B"/>
    <property type="match status" value="1"/>
</dbReference>
<feature type="domain" description="G-protein coupled receptors family 2 profile 2" evidence="17">
    <location>
        <begin position="1188"/>
        <end position="1448"/>
    </location>
</feature>
<evidence type="ECO:0000256" key="13">
    <source>
        <dbReference type="SAM" id="MobiDB-lite"/>
    </source>
</evidence>
<dbReference type="InterPro" id="IPR057400">
    <property type="entry name" value="ADGRF3/5_N"/>
</dbReference>
<keyword evidence="7" id="KW-0677">Repeat</keyword>
<dbReference type="InterPro" id="IPR057244">
    <property type="entry name" value="GAIN_B"/>
</dbReference>
<dbReference type="GO" id="GO:0007166">
    <property type="term" value="P:cell surface receptor signaling pathway"/>
    <property type="evidence" value="ECO:0007669"/>
    <property type="project" value="InterPro"/>
</dbReference>
<feature type="domain" description="Ig-like" evidence="18">
    <location>
        <begin position="685"/>
        <end position="765"/>
    </location>
</feature>
<evidence type="ECO:0000256" key="5">
    <source>
        <dbReference type="ARBA" id="ARBA00022692"/>
    </source>
</evidence>
<dbReference type="SMART" id="SM00303">
    <property type="entry name" value="GPS"/>
    <property type="match status" value="1"/>
</dbReference>
<dbReference type="SMART" id="SM00179">
    <property type="entry name" value="EGF_CA"/>
    <property type="match status" value="7"/>
</dbReference>
<dbReference type="Pfam" id="PF07645">
    <property type="entry name" value="EGF_CA"/>
    <property type="match status" value="7"/>
</dbReference>
<evidence type="ECO:0000259" key="17">
    <source>
        <dbReference type="PROSITE" id="PS50261"/>
    </source>
</evidence>
<dbReference type="InterPro" id="IPR001881">
    <property type="entry name" value="EGF-like_Ca-bd_dom"/>
</dbReference>
<feature type="transmembrane region" description="Helical" evidence="14">
    <location>
        <begin position="1301"/>
        <end position="1328"/>
    </location>
</feature>
<comment type="subcellular location">
    <subcellularLocation>
        <location evidence="1">Cell membrane</location>
        <topology evidence="1">Multi-pass membrane protein</topology>
    </subcellularLocation>
</comment>
<dbReference type="FunFam" id="1.20.1070.10:FF:000058">
    <property type="entry name" value="Adhesion G protein-coupled receptor F5"/>
    <property type="match status" value="1"/>
</dbReference>
<feature type="transmembrane region" description="Helical" evidence="14">
    <location>
        <begin position="1425"/>
        <end position="1447"/>
    </location>
</feature>
<dbReference type="Pfam" id="PF01825">
    <property type="entry name" value="GPS"/>
    <property type="match status" value="1"/>
</dbReference>
<feature type="transmembrane region" description="Helical" evidence="14">
    <location>
        <begin position="1348"/>
        <end position="1371"/>
    </location>
</feature>
<dbReference type="InterPro" id="IPR046338">
    <property type="entry name" value="GAIN_dom_sf"/>
</dbReference>
<keyword evidence="11" id="KW-0325">Glycoprotein</keyword>
<feature type="domain" description="EGF-like" evidence="15">
    <location>
        <begin position="398"/>
        <end position="436"/>
    </location>
</feature>
<feature type="compositionally biased region" description="Pro residues" evidence="13">
    <location>
        <begin position="566"/>
        <end position="583"/>
    </location>
</feature>
<dbReference type="InterPro" id="IPR017981">
    <property type="entry name" value="GPCR_2-like_7TM"/>
</dbReference>
<dbReference type="PANTHER" id="PTHR45813">
    <property type="entry name" value="IG-LIKE DOMAIN-CONTAINING PROTEIN"/>
    <property type="match status" value="1"/>
</dbReference>
<feature type="domain" description="EGF-like" evidence="15">
    <location>
        <begin position="3"/>
        <end position="41"/>
    </location>
</feature>
<dbReference type="PROSITE" id="PS50026">
    <property type="entry name" value="EGF_3"/>
    <property type="match status" value="7"/>
</dbReference>
<dbReference type="Gene3D" id="1.20.1070.10">
    <property type="entry name" value="Rhodopsin 7-helix transmembrane proteins"/>
    <property type="match status" value="1"/>
</dbReference>
<dbReference type="GO" id="GO:0005886">
    <property type="term" value="C:plasma membrane"/>
    <property type="evidence" value="ECO:0007669"/>
    <property type="project" value="UniProtKB-SubCell"/>
</dbReference>
<evidence type="ECO:0000259" key="15">
    <source>
        <dbReference type="PROSITE" id="PS50026"/>
    </source>
</evidence>
<dbReference type="GO" id="GO:0030855">
    <property type="term" value="P:epithelial cell differentiation"/>
    <property type="evidence" value="ECO:0007669"/>
    <property type="project" value="UniProtKB-ARBA"/>
</dbReference>
<dbReference type="InterPro" id="IPR000742">
    <property type="entry name" value="EGF"/>
</dbReference>
<dbReference type="PROSITE" id="PS01187">
    <property type="entry name" value="EGF_CA"/>
    <property type="match status" value="2"/>
</dbReference>
<evidence type="ECO:0000259" key="18">
    <source>
        <dbReference type="PROSITE" id="PS50835"/>
    </source>
</evidence>
<feature type="domain" description="EGF-like" evidence="15">
    <location>
        <begin position="251"/>
        <end position="289"/>
    </location>
</feature>
<dbReference type="InterPro" id="IPR009030">
    <property type="entry name" value="Growth_fac_rcpt_cys_sf"/>
</dbReference>
<dbReference type="OrthoDB" id="10040049at2759"/>
<feature type="compositionally biased region" description="Polar residues" evidence="13">
    <location>
        <begin position="1494"/>
        <end position="1515"/>
    </location>
</feature>
<organism evidence="19 20">
    <name type="scientific">Danionella cerebrum</name>
    <dbReference type="NCBI Taxonomy" id="2873325"/>
    <lineage>
        <taxon>Eukaryota</taxon>
        <taxon>Metazoa</taxon>
        <taxon>Chordata</taxon>
        <taxon>Craniata</taxon>
        <taxon>Vertebrata</taxon>
        <taxon>Euteleostomi</taxon>
        <taxon>Actinopterygii</taxon>
        <taxon>Neopterygii</taxon>
        <taxon>Teleostei</taxon>
        <taxon>Ostariophysi</taxon>
        <taxon>Cypriniformes</taxon>
        <taxon>Danionidae</taxon>
        <taxon>Danioninae</taxon>
        <taxon>Danionella</taxon>
    </lineage>
</organism>
<evidence type="ECO:0000259" key="16">
    <source>
        <dbReference type="PROSITE" id="PS50221"/>
    </source>
</evidence>
<feature type="transmembrane region" description="Helical" evidence="14">
    <location>
        <begin position="1271"/>
        <end position="1289"/>
    </location>
</feature>
<evidence type="ECO:0000256" key="4">
    <source>
        <dbReference type="ARBA" id="ARBA00022536"/>
    </source>
</evidence>
<feature type="transmembrane region" description="Helical" evidence="14">
    <location>
        <begin position="1230"/>
        <end position="1251"/>
    </location>
</feature>
<feature type="non-terminal residue" evidence="19">
    <location>
        <position position="1"/>
    </location>
</feature>
<evidence type="ECO:0000256" key="3">
    <source>
        <dbReference type="ARBA" id="ARBA00022475"/>
    </source>
</evidence>
<feature type="domain" description="GAIN-B" evidence="16">
    <location>
        <begin position="1033"/>
        <end position="1184"/>
    </location>
</feature>
<dbReference type="InterPro" id="IPR000832">
    <property type="entry name" value="GPCR_2_secretin-like"/>
</dbReference>